<gene>
    <name evidence="2" type="ORF">L6654_41535</name>
</gene>
<keyword evidence="1" id="KW-0812">Transmembrane</keyword>
<keyword evidence="1" id="KW-1133">Transmembrane helix</keyword>
<organism evidence="2 3">
    <name type="scientific">Bradyrhizobium zhengyangense</name>
    <dbReference type="NCBI Taxonomy" id="2911009"/>
    <lineage>
        <taxon>Bacteria</taxon>
        <taxon>Pseudomonadati</taxon>
        <taxon>Pseudomonadota</taxon>
        <taxon>Alphaproteobacteria</taxon>
        <taxon>Hyphomicrobiales</taxon>
        <taxon>Nitrobacteraceae</taxon>
        <taxon>Bradyrhizobium</taxon>
    </lineage>
</organism>
<accession>A0A9X1UD08</accession>
<dbReference type="Proteomes" id="UP001139054">
    <property type="component" value="Unassembled WGS sequence"/>
</dbReference>
<reference evidence="2" key="1">
    <citation type="submission" date="2022-01" db="EMBL/GenBank/DDBJ databases">
        <title>Genome sequnece data of strain Bradyrhizobium sp. nov.</title>
        <authorList>
            <person name="Zhang J."/>
        </authorList>
    </citation>
    <scope>NUCLEOTIDE SEQUENCE</scope>
    <source>
        <strain evidence="2">WYCCWR 13023</strain>
    </source>
</reference>
<keyword evidence="1" id="KW-0472">Membrane</keyword>
<feature type="transmembrane region" description="Helical" evidence="1">
    <location>
        <begin position="108"/>
        <end position="130"/>
    </location>
</feature>
<feature type="transmembrane region" description="Helical" evidence="1">
    <location>
        <begin position="16"/>
        <end position="37"/>
    </location>
</feature>
<evidence type="ECO:0000313" key="2">
    <source>
        <dbReference type="EMBL" id="MCG2633046.1"/>
    </source>
</evidence>
<dbReference type="AlphaFoldDB" id="A0A9X1UD08"/>
<evidence type="ECO:0000256" key="1">
    <source>
        <dbReference type="SAM" id="Phobius"/>
    </source>
</evidence>
<dbReference type="RefSeq" id="WP_237892147.1">
    <property type="nucleotide sequence ID" value="NZ_JAKLTY010000060.1"/>
</dbReference>
<comment type="caution">
    <text evidence="2">The sequence shown here is derived from an EMBL/GenBank/DDBJ whole genome shotgun (WGS) entry which is preliminary data.</text>
</comment>
<sequence length="152" mass="16225">MIFNATVKKNVRGLRGVGAVVAAMVFLVGIAITVPIASKQQNLAESRFYQTSCAVERWQRHEPLKPLAGSPGYIDLSASGCPGNLSAIAASNVMAFNVNKTRPTSETLFATCWFGLFLSIASAAFAYLAFCSANERREIAVFAQDASCAIPD</sequence>
<evidence type="ECO:0000313" key="3">
    <source>
        <dbReference type="Proteomes" id="UP001139054"/>
    </source>
</evidence>
<protein>
    <submittedName>
        <fullName evidence="2">Uncharacterized protein</fullName>
    </submittedName>
</protein>
<dbReference type="EMBL" id="JAKLTY010000060">
    <property type="protein sequence ID" value="MCG2633046.1"/>
    <property type="molecule type" value="Genomic_DNA"/>
</dbReference>
<name>A0A9X1UD08_9BRAD</name>
<proteinExistence type="predicted"/>